<gene>
    <name evidence="3" type="ORF">KDW_32260</name>
</gene>
<keyword evidence="4" id="KW-1185">Reference proteome</keyword>
<dbReference type="Proteomes" id="UP000326912">
    <property type="component" value="Unassembled WGS sequence"/>
</dbReference>
<feature type="domain" description="Activator of Hsp90 ATPase homologue 1/2-like C-terminal" evidence="2">
    <location>
        <begin position="19"/>
        <end position="134"/>
    </location>
</feature>
<dbReference type="Gene3D" id="3.30.530.20">
    <property type="match status" value="1"/>
</dbReference>
<dbReference type="InterPro" id="IPR023393">
    <property type="entry name" value="START-like_dom_sf"/>
</dbReference>
<accession>A0A5J4KHZ2</accession>
<proteinExistence type="inferred from homology"/>
<dbReference type="RefSeq" id="WP_233097716.1">
    <property type="nucleotide sequence ID" value="NZ_BKZW01000001.1"/>
</dbReference>
<evidence type="ECO:0000259" key="2">
    <source>
        <dbReference type="Pfam" id="PF08327"/>
    </source>
</evidence>
<evidence type="ECO:0000313" key="3">
    <source>
        <dbReference type="EMBL" id="GER89064.1"/>
    </source>
</evidence>
<organism evidence="3 4">
    <name type="scientific">Dictyobacter vulcani</name>
    <dbReference type="NCBI Taxonomy" id="2607529"/>
    <lineage>
        <taxon>Bacteria</taxon>
        <taxon>Bacillati</taxon>
        <taxon>Chloroflexota</taxon>
        <taxon>Ktedonobacteria</taxon>
        <taxon>Ktedonobacterales</taxon>
        <taxon>Dictyobacteraceae</taxon>
        <taxon>Dictyobacter</taxon>
    </lineage>
</organism>
<comment type="caution">
    <text evidence="3">The sequence shown here is derived from an EMBL/GenBank/DDBJ whole genome shotgun (WGS) entry which is preliminary data.</text>
</comment>
<reference evidence="3 4" key="1">
    <citation type="submission" date="2019-10" db="EMBL/GenBank/DDBJ databases">
        <title>Dictyobacter vulcani sp. nov., within the class Ktedonobacteria, isolated from soil of volcanic Mt. Zao.</title>
        <authorList>
            <person name="Zheng Y."/>
            <person name="Wang C.M."/>
            <person name="Sakai Y."/>
            <person name="Abe K."/>
            <person name="Yokota A."/>
            <person name="Yabe S."/>
        </authorList>
    </citation>
    <scope>NUCLEOTIDE SEQUENCE [LARGE SCALE GENOMIC DNA]</scope>
    <source>
        <strain evidence="3 4">W12</strain>
    </source>
</reference>
<dbReference type="AlphaFoldDB" id="A0A5J4KHZ2"/>
<dbReference type="Pfam" id="PF08327">
    <property type="entry name" value="AHSA1"/>
    <property type="match status" value="1"/>
</dbReference>
<dbReference type="EMBL" id="BKZW01000001">
    <property type="protein sequence ID" value="GER89064.1"/>
    <property type="molecule type" value="Genomic_DNA"/>
</dbReference>
<dbReference type="InterPro" id="IPR013538">
    <property type="entry name" value="ASHA1/2-like_C"/>
</dbReference>
<comment type="similarity">
    <text evidence="1">Belongs to the AHA1 family.</text>
</comment>
<protein>
    <recommendedName>
        <fullName evidence="2">Activator of Hsp90 ATPase homologue 1/2-like C-terminal domain-containing protein</fullName>
    </recommendedName>
</protein>
<dbReference type="SUPFAM" id="SSF55961">
    <property type="entry name" value="Bet v1-like"/>
    <property type="match status" value="1"/>
</dbReference>
<evidence type="ECO:0000313" key="4">
    <source>
        <dbReference type="Proteomes" id="UP000326912"/>
    </source>
</evidence>
<evidence type="ECO:0000256" key="1">
    <source>
        <dbReference type="ARBA" id="ARBA00006817"/>
    </source>
</evidence>
<name>A0A5J4KHZ2_9CHLR</name>
<sequence>MTQTMDKHSFTTTLLVDQTPREVFNAITNVRTWWTGGDIEGSTDKLNDEFIYQVKDIDYSKMKVIDIIPDQKVVWLVTDSSLHFVKDKSEWTGTKVRFDISQQGNKTQLIFTHEGLVPAVECYDVCSSGWTRHVQGSLLPLITTGERASQPERT</sequence>
<dbReference type="CDD" id="cd07814">
    <property type="entry name" value="SRPBCC_CalC_Aha1-like"/>
    <property type="match status" value="1"/>
</dbReference>